<dbReference type="GO" id="GO:0016020">
    <property type="term" value="C:membrane"/>
    <property type="evidence" value="ECO:0007669"/>
    <property type="project" value="TreeGrafter"/>
</dbReference>
<keyword evidence="1 5" id="KW-0378">Hydrolase</keyword>
<evidence type="ECO:0000256" key="3">
    <source>
        <dbReference type="ARBA" id="ARBA00023098"/>
    </source>
</evidence>
<organism evidence="9 10">
    <name type="scientific">Cudoniella acicularis</name>
    <dbReference type="NCBI Taxonomy" id="354080"/>
    <lineage>
        <taxon>Eukaryota</taxon>
        <taxon>Fungi</taxon>
        <taxon>Dikarya</taxon>
        <taxon>Ascomycota</taxon>
        <taxon>Pezizomycotina</taxon>
        <taxon>Leotiomycetes</taxon>
        <taxon>Helotiales</taxon>
        <taxon>Tricladiaceae</taxon>
        <taxon>Cudoniella</taxon>
    </lineage>
</organism>
<dbReference type="SUPFAM" id="SSF52540">
    <property type="entry name" value="P-loop containing nucleoside triphosphate hydrolases"/>
    <property type="match status" value="1"/>
</dbReference>
<dbReference type="InterPro" id="IPR002641">
    <property type="entry name" value="PNPLA_dom"/>
</dbReference>
<evidence type="ECO:0000259" key="7">
    <source>
        <dbReference type="PROSITE" id="PS50119"/>
    </source>
</evidence>
<dbReference type="PANTHER" id="PTHR24185">
    <property type="entry name" value="CALCIUM-INDEPENDENT PHOSPHOLIPASE A2-GAMMA"/>
    <property type="match status" value="1"/>
</dbReference>
<evidence type="ECO:0000256" key="5">
    <source>
        <dbReference type="PROSITE-ProRule" id="PRU01161"/>
    </source>
</evidence>
<comment type="caution">
    <text evidence="9">The sequence shown here is derived from an EMBL/GenBank/DDBJ whole genome shotgun (WGS) entry which is preliminary data.</text>
</comment>
<dbReference type="GO" id="GO:0047499">
    <property type="term" value="F:calcium-independent phospholipase A2 activity"/>
    <property type="evidence" value="ECO:0007669"/>
    <property type="project" value="TreeGrafter"/>
</dbReference>
<dbReference type="Gene3D" id="3.40.1090.10">
    <property type="entry name" value="Cytosolic phospholipase A2 catalytic domain"/>
    <property type="match status" value="1"/>
</dbReference>
<dbReference type="InterPro" id="IPR016035">
    <property type="entry name" value="Acyl_Trfase/lysoPLipase"/>
</dbReference>
<evidence type="ECO:0008006" key="11">
    <source>
        <dbReference type="Google" id="ProtNLM"/>
    </source>
</evidence>
<evidence type="ECO:0000259" key="8">
    <source>
        <dbReference type="PROSITE" id="PS51635"/>
    </source>
</evidence>
<keyword evidence="2 5" id="KW-0442">Lipid degradation</keyword>
<sequence length="1427" mass="160305">MDTLTPPSSDSGEACENCDKTQFTKFFCADCGLGYCEDCWSNTKVHAPGRTNSNGVPHEKLNREVADLLRHIFTPPSDPAEQRKLHETDADTIWFGVVRNVTDLPVLQDYGRYAKIMQESSTGEYAERWPQLVSFVGQTGAGKSTLVKTLVEYQRNVRMRNSDGFPTPVAGSINDHAPTSGDVHLYADPSTYTSQHPVLYADCEGMDGGERIPIGATSKDNTRRQQLPKKIRKFPKSVKREMVWANNPEKCKREFAVKNLYPRLLYAFSDIVVFVLRNGRTFESAALVPMLQWAAASIEGSVNQSAMPHAIIVLNFTDPSTDPSGWSTSSATDSLFNTYSNAVWDNDDVRIHAKYWQERGTPVNNTKDLLLCYYSTIDVVRMPQKGRYALVDQQVQELNAQIQSKCTDARENRKRLRVTFNSEEFQAALSMGFDHFSKRLDAPFDFVELSWNLNPIPKDFGGNILRLALAIKNDPLMKNATGPEIFKHLGHMVASCIMLDFVRHKLKGTASRLIYHYEECYTRALKEFCEDWWPCSFENARGRCVNTQRGHAKGHQDDRGRILASGDYQTLEAFNERNYAPLWHTAIGEYLDSTRERMERMRRVQLQILREIERHLGGIPITKFFDLIVGTSTGGIIALGLGVENWTLTQCTKHFEDLIFRAFAARDFNGVPILEAISTFKHKGKYKTRPFVEGLTDVFTNAQLFGGTSDNDRYRRKVAVVSTTEAGQKAVILTNYNRPSQDVDSNPQKAEYHFERPEKGDAELKLFEVCRATTAATGYFKPFCNDRTGVNYIDGGLYYQNPIQIANEERKLLWPDVQAQPPDIILSIGTTREEESKISRGGKLSKIKSKMFKTALNRFDNTADAETTWDQFLQEVRLPNSFVNHRYIRLNPKVKKQFQFDDVEEYWTLIRNNNVAIKSKNWTSTLRNVAHRLIASSFYFEKDTNDTDENTVQGYILCRFPDESPELRRLARQFQDLQTHYFSPHFRVSEHHQDRGGATIEIPADTIAAMLGDLTFSMEMVQIPLSSKVARTTISLRLSKDDEALPISGFPRHLMTEGRNFASQTPSQGKGKSASRPVKKDFAATGDEADLTDTSSEHMPSWARGRQSPESASIAELADTSVDMFPTTATVTLSPQAETAGFLSGLFKSKNHSYSSIQTNSSGTGTQRISGSSMRLKQSSRSADIDRQDDEAWAAAQRIPDSLLISDPAPRPGKGTPSRRRDPEFLHARSSSAPDEQISQSLRADTPLPSHFSPKETQRPWSGDNNYNGVAGRLSTGSSRTPEAPARKARPKPPVPYKKSSLTKSPPISPLSPDRASSHNTFPISSNSSSTIEPPIRPSPPRLSLATRTHPEIPPHPGRQPRHTADSWLGLEAESRRERERVHYVASTLPTGSPSSSRSNYPTTAYMPDMSEEEALELALAESMVTY</sequence>
<proteinExistence type="predicted"/>
<reference evidence="9 10" key="1">
    <citation type="submission" date="2020-03" db="EMBL/GenBank/DDBJ databases">
        <title>Draft Genome Sequence of Cudoniella acicularis.</title>
        <authorList>
            <person name="Buettner E."/>
            <person name="Kellner H."/>
        </authorList>
    </citation>
    <scope>NUCLEOTIDE SEQUENCE [LARGE SCALE GENOMIC DNA]</scope>
    <source>
        <strain evidence="9 10">DSM 108380</strain>
    </source>
</reference>
<name>A0A8H4W1Q3_9HELO</name>
<feature type="compositionally biased region" description="Polar residues" evidence="6">
    <location>
        <begin position="1153"/>
        <end position="1182"/>
    </location>
</feature>
<dbReference type="GO" id="GO:0016042">
    <property type="term" value="P:lipid catabolic process"/>
    <property type="evidence" value="ECO:0007669"/>
    <property type="project" value="UniProtKB-UniRule"/>
</dbReference>
<feature type="compositionally biased region" description="Polar residues" evidence="6">
    <location>
        <begin position="1318"/>
        <end position="1327"/>
    </location>
</feature>
<evidence type="ECO:0000256" key="4">
    <source>
        <dbReference type="PROSITE-ProRule" id="PRU00024"/>
    </source>
</evidence>
<evidence type="ECO:0000313" key="10">
    <source>
        <dbReference type="Proteomes" id="UP000566819"/>
    </source>
</evidence>
<dbReference type="OrthoDB" id="194358at2759"/>
<evidence type="ECO:0000256" key="6">
    <source>
        <dbReference type="SAM" id="MobiDB-lite"/>
    </source>
</evidence>
<dbReference type="EMBL" id="JAAMPI010000500">
    <property type="protein sequence ID" value="KAF4630883.1"/>
    <property type="molecule type" value="Genomic_DNA"/>
</dbReference>
<dbReference type="GO" id="GO:0046486">
    <property type="term" value="P:glycerolipid metabolic process"/>
    <property type="evidence" value="ECO:0007669"/>
    <property type="project" value="UniProtKB-ARBA"/>
</dbReference>
<feature type="active site" description="Nucleophile" evidence="5">
    <location>
        <position position="632"/>
    </location>
</feature>
<feature type="compositionally biased region" description="Polar residues" evidence="6">
    <location>
        <begin position="1259"/>
        <end position="1268"/>
    </location>
</feature>
<dbReference type="Proteomes" id="UP000566819">
    <property type="component" value="Unassembled WGS sequence"/>
</dbReference>
<feature type="short sequence motif" description="GXSXG" evidence="5">
    <location>
        <begin position="630"/>
        <end position="634"/>
    </location>
</feature>
<feature type="region of interest" description="Disordered" evidence="6">
    <location>
        <begin position="1083"/>
        <end position="1111"/>
    </location>
</feature>
<evidence type="ECO:0000256" key="1">
    <source>
        <dbReference type="ARBA" id="ARBA00022801"/>
    </source>
</evidence>
<feature type="compositionally biased region" description="Polar residues" evidence="6">
    <location>
        <begin position="1229"/>
        <end position="1243"/>
    </location>
</feature>
<feature type="compositionally biased region" description="Polar residues" evidence="6">
    <location>
        <begin position="1388"/>
        <end position="1403"/>
    </location>
</feature>
<dbReference type="PROSITE" id="PS50119">
    <property type="entry name" value="ZF_BBOX"/>
    <property type="match status" value="1"/>
</dbReference>
<keyword evidence="3 5" id="KW-0443">Lipid metabolism</keyword>
<feature type="domain" description="B box-type" evidence="7">
    <location>
        <begin position="10"/>
        <end position="58"/>
    </location>
</feature>
<feature type="short sequence motif" description="DGA/G" evidence="5">
    <location>
        <begin position="794"/>
        <end position="796"/>
    </location>
</feature>
<keyword evidence="4" id="KW-0479">Metal-binding</keyword>
<feature type="domain" description="PNPLA" evidence="8">
    <location>
        <begin position="593"/>
        <end position="807"/>
    </location>
</feature>
<dbReference type="GO" id="GO:0019369">
    <property type="term" value="P:arachidonate metabolic process"/>
    <property type="evidence" value="ECO:0007669"/>
    <property type="project" value="TreeGrafter"/>
</dbReference>
<dbReference type="GO" id="GO:0008270">
    <property type="term" value="F:zinc ion binding"/>
    <property type="evidence" value="ECO:0007669"/>
    <property type="project" value="UniProtKB-KW"/>
</dbReference>
<gene>
    <name evidence="9" type="ORF">G7Y89_g7253</name>
</gene>
<feature type="active site" description="Proton acceptor" evidence="5">
    <location>
        <position position="794"/>
    </location>
</feature>
<dbReference type="InterPro" id="IPR027417">
    <property type="entry name" value="P-loop_NTPase"/>
</dbReference>
<dbReference type="CDD" id="cd19757">
    <property type="entry name" value="Bbox1"/>
    <property type="match status" value="1"/>
</dbReference>
<dbReference type="Pfam" id="PF01734">
    <property type="entry name" value="Patatin"/>
    <property type="match status" value="1"/>
</dbReference>
<dbReference type="SUPFAM" id="SSF52151">
    <property type="entry name" value="FabD/lysophospholipase-like"/>
    <property type="match status" value="1"/>
</dbReference>
<accession>A0A8H4W1Q3</accession>
<keyword evidence="4" id="KW-0863">Zinc-finger</keyword>
<protein>
    <recommendedName>
        <fullName evidence="11">PNPLA domain-containing protein</fullName>
    </recommendedName>
</protein>
<feature type="compositionally biased region" description="Basic and acidic residues" evidence="6">
    <location>
        <begin position="1373"/>
        <end position="1383"/>
    </location>
</feature>
<keyword evidence="10" id="KW-1185">Reference proteome</keyword>
<dbReference type="CDD" id="cd07199">
    <property type="entry name" value="Pat17_PNPLA8_PNPLA9_like"/>
    <property type="match status" value="1"/>
</dbReference>
<dbReference type="PROSITE" id="PS51635">
    <property type="entry name" value="PNPLA"/>
    <property type="match status" value="1"/>
</dbReference>
<comment type="caution">
    <text evidence="5">Lacks conserved residue(s) required for the propagation of feature annotation.</text>
</comment>
<evidence type="ECO:0000256" key="2">
    <source>
        <dbReference type="ARBA" id="ARBA00022963"/>
    </source>
</evidence>
<feature type="region of interest" description="Disordered" evidence="6">
    <location>
        <begin position="1153"/>
        <end position="1404"/>
    </location>
</feature>
<dbReference type="InterPro" id="IPR000315">
    <property type="entry name" value="Znf_B-box"/>
</dbReference>
<dbReference type="PANTHER" id="PTHR24185:SF1">
    <property type="entry name" value="CALCIUM-INDEPENDENT PHOSPHOLIPASE A2-GAMMA"/>
    <property type="match status" value="1"/>
</dbReference>
<evidence type="ECO:0000313" key="9">
    <source>
        <dbReference type="EMBL" id="KAF4630883.1"/>
    </source>
</evidence>
<keyword evidence="4" id="KW-0862">Zinc</keyword>